<dbReference type="InterPro" id="IPR036179">
    <property type="entry name" value="Ig-like_dom_sf"/>
</dbReference>
<feature type="region of interest" description="Disordered" evidence="4">
    <location>
        <begin position="845"/>
        <end position="870"/>
    </location>
</feature>
<dbReference type="PROSITE" id="PS50835">
    <property type="entry name" value="IG_LIKE"/>
    <property type="match status" value="5"/>
</dbReference>
<dbReference type="InterPro" id="IPR003599">
    <property type="entry name" value="Ig_sub"/>
</dbReference>
<dbReference type="FunFam" id="2.60.40.10:FF:001894">
    <property type="entry name" value="Stretchin-Mlck, isoform V"/>
    <property type="match status" value="1"/>
</dbReference>
<feature type="compositionally biased region" description="Basic and acidic residues" evidence="4">
    <location>
        <begin position="929"/>
        <end position="959"/>
    </location>
</feature>
<feature type="domain" description="Ig-like" evidence="5">
    <location>
        <begin position="402"/>
        <end position="476"/>
    </location>
</feature>
<dbReference type="PANTHER" id="PTHR13817">
    <property type="entry name" value="TITIN"/>
    <property type="match status" value="1"/>
</dbReference>
<dbReference type="EMBL" id="JARQZJ010000102">
    <property type="protein sequence ID" value="KAK9886803.1"/>
    <property type="molecule type" value="Genomic_DNA"/>
</dbReference>
<organism evidence="6 7">
    <name type="scientific">Henosepilachna vigintioctopunctata</name>
    <dbReference type="NCBI Taxonomy" id="420089"/>
    <lineage>
        <taxon>Eukaryota</taxon>
        <taxon>Metazoa</taxon>
        <taxon>Ecdysozoa</taxon>
        <taxon>Arthropoda</taxon>
        <taxon>Hexapoda</taxon>
        <taxon>Insecta</taxon>
        <taxon>Pterygota</taxon>
        <taxon>Neoptera</taxon>
        <taxon>Endopterygota</taxon>
        <taxon>Coleoptera</taxon>
        <taxon>Polyphaga</taxon>
        <taxon>Cucujiformia</taxon>
        <taxon>Coccinelloidea</taxon>
        <taxon>Coccinellidae</taxon>
        <taxon>Epilachninae</taxon>
        <taxon>Epilachnini</taxon>
        <taxon>Henosepilachna</taxon>
    </lineage>
</organism>
<proteinExistence type="predicted"/>
<dbReference type="CDD" id="cd00096">
    <property type="entry name" value="Ig"/>
    <property type="match status" value="1"/>
</dbReference>
<reference evidence="6 7" key="1">
    <citation type="submission" date="2023-03" db="EMBL/GenBank/DDBJ databases">
        <title>Genome insight into feeding habits of ladybird beetles.</title>
        <authorList>
            <person name="Li H.-S."/>
            <person name="Huang Y.-H."/>
            <person name="Pang H."/>
        </authorList>
    </citation>
    <scope>NUCLEOTIDE SEQUENCE [LARGE SCALE GENOMIC DNA]</scope>
    <source>
        <strain evidence="6">SYSU_2023b</strain>
        <tissue evidence="6">Whole body</tissue>
    </source>
</reference>
<dbReference type="SUPFAM" id="SSF48726">
    <property type="entry name" value="Immunoglobulin"/>
    <property type="match status" value="7"/>
</dbReference>
<feature type="compositionally biased region" description="Basic and acidic residues" evidence="4">
    <location>
        <begin position="850"/>
        <end position="861"/>
    </location>
</feature>
<feature type="domain" description="Ig-like" evidence="5">
    <location>
        <begin position="191"/>
        <end position="275"/>
    </location>
</feature>
<feature type="domain" description="Ig-like" evidence="5">
    <location>
        <begin position="99"/>
        <end position="187"/>
    </location>
</feature>
<keyword evidence="2" id="KW-0393">Immunoglobulin domain</keyword>
<dbReference type="InterPro" id="IPR013783">
    <property type="entry name" value="Ig-like_fold"/>
</dbReference>
<feature type="coiled-coil region" evidence="3">
    <location>
        <begin position="1213"/>
        <end position="1278"/>
    </location>
</feature>
<evidence type="ECO:0000256" key="1">
    <source>
        <dbReference type="ARBA" id="ARBA00022737"/>
    </source>
</evidence>
<comment type="caution">
    <text evidence="6">The sequence shown here is derived from an EMBL/GenBank/DDBJ whole genome shotgun (WGS) entry which is preliminary data.</text>
</comment>
<evidence type="ECO:0000259" key="5">
    <source>
        <dbReference type="PROSITE" id="PS50835"/>
    </source>
</evidence>
<dbReference type="Proteomes" id="UP001431783">
    <property type="component" value="Unassembled WGS sequence"/>
</dbReference>
<evidence type="ECO:0000313" key="6">
    <source>
        <dbReference type="EMBL" id="KAK9886803.1"/>
    </source>
</evidence>
<dbReference type="FunFam" id="2.60.40.10:FF:001307">
    <property type="entry name" value="Stretchin-Mlck, isoform V"/>
    <property type="match status" value="3"/>
</dbReference>
<evidence type="ECO:0000256" key="4">
    <source>
        <dbReference type="SAM" id="MobiDB-lite"/>
    </source>
</evidence>
<dbReference type="SMART" id="SM00408">
    <property type="entry name" value="IGc2"/>
    <property type="match status" value="4"/>
</dbReference>
<dbReference type="Gene3D" id="2.60.40.10">
    <property type="entry name" value="Immunoglobulins"/>
    <property type="match status" value="7"/>
</dbReference>
<feature type="region of interest" description="Disordered" evidence="4">
    <location>
        <begin position="925"/>
        <end position="993"/>
    </location>
</feature>
<keyword evidence="3" id="KW-0175">Coiled coil</keyword>
<dbReference type="InterPro" id="IPR013098">
    <property type="entry name" value="Ig_I-set"/>
</dbReference>
<feature type="region of interest" description="Disordered" evidence="4">
    <location>
        <begin position="278"/>
        <end position="298"/>
    </location>
</feature>
<dbReference type="FunFam" id="2.60.40.10:FF:000107">
    <property type="entry name" value="Myosin, light chain kinase a"/>
    <property type="match status" value="1"/>
</dbReference>
<accession>A0AAW1V1Z1</accession>
<dbReference type="SMART" id="SM00409">
    <property type="entry name" value="IG"/>
    <property type="match status" value="7"/>
</dbReference>
<dbReference type="InterPro" id="IPR003598">
    <property type="entry name" value="Ig_sub2"/>
</dbReference>
<protein>
    <recommendedName>
        <fullName evidence="5">Ig-like domain-containing protein</fullName>
    </recommendedName>
</protein>
<dbReference type="PANTHER" id="PTHR13817:SF171">
    <property type="entry name" value="STRETCHIN-MLCK, ISOFORM U"/>
    <property type="match status" value="1"/>
</dbReference>
<feature type="domain" description="Ig-like" evidence="5">
    <location>
        <begin position="296"/>
        <end position="387"/>
    </location>
</feature>
<name>A0AAW1V1Z1_9CUCU</name>
<evidence type="ECO:0000313" key="7">
    <source>
        <dbReference type="Proteomes" id="UP001431783"/>
    </source>
</evidence>
<sequence length="2360" mass="264671">MGQKVSKCCKCCSAKHSNGKNCADPGSKATKDAAPLVPATRRRLRITGNLVQLTLDNVQKEDAGIYKVTAKSPQGTSSRDLELRVSETNKQLAEDEEPPAFLRRLNDLSVKVGTRTRFLVEIRSSSELIVEWFHNEERVEDEERLRIVKEGSFFCLDVAPVIAKDAGRWMCTARNASGQASSTSHLNVLVPKTYKPPEFHEELRALLTEQGTVSLESKVVGVPTPLLRWFKDGQEIRAGDVFALTANKDDPTSLGTYMCEAVNCMGRAVSSSKLHVIGKGSGADRPAESSVPSGPPPMFIRDLKDDSIKIGEPLTLSCQVMVPPWPKSITWYNSEGKIDDSVVPGGRYHQMADGLGGYTIEVKPTEAADQGEWKCVATSADGSMSISRCEVKMTIPKYYKKPRFMDSLKAILTEEGLVSFECKVVGSPTPLLRWFKDGQELKPGDVYLLTGTNSLGSYCCIARNCMGEARSSAELTIEDIQSHLNDEERTQLISRSQAPKILHGLKSNEVKINEPYRFSVQVSVTTPLTEVSWFRDDNPVENEPDRYIPVRENLGVHHLDVTRVECLDQAEWKFVATNDFGHSVTTCFLKVLIPKHFKKPKFLENLRAVLSEEGAVNLECKVIGVPQPVLKWYKDGVELKPGDIHRITSGEGGTCCLGTYTCEARNCMGTVASSASLLGFEDQTTRAQQQRIELARIPSLSTIHEERTSQLYDTAHGDQSLTIDDRGEVSFSFDGKDVSVSLYETPDLTEDEAIQIVEMYADQMSEHISEHNIVELPSLRFVKESSTSGNLVMEAVVVDVSEDYFTAAADEDLRTEADLDDLYSITDESGNLISPVKSEQLKIDFSSIEETPKRPPRKSDSQKTSSFHSLSKNLSIQSDGAEESLAGAVDLDSESIGDYDTAVSSERINEKRAFQIAAITETTSLPESLESRRPLTPHTTHEIGSDLRMNRSESEDLKSPGRRMSSQSFECTQLGQRSLDSSDDSFPRDIQGEEGDGLVIDRELKAAKQLELKEEETNLIEELKYTLMDIANCLKIVEQDIFVQSSQKLSSTASTQSIELLNGILQPVVDIHKVFEGIKPENLCTVEFLAPPIFELQKGLSIMEKCIEVQGKDHTLIQKTCVNILDNVGPQIHNSLALAENITLLQKELDSTKASGRTTPSKLIQEVCITIKEMVSSLDRAESILQGKKELWFHQNVKSEPLSEQSSKDSDILERLYIEAVKIRNGLEELEKIIAYEDPEQLYSNMRQPILDKLNEPLNNLKNELDIVAKQSIKYRNDKTLIQELRLIVLDQLSSPLNDLRRSLQAIVDMSSSENYSGAVNMSLLESFVGPTFEIIHCLEKLKNSVDSSEITSRSDIPESSTSEVVKDVFNEVSKIVYANISQLVDEFLLNIEMAQKSTEDTALLEALRQLATLQKDFASIALNAVEIESESSIKALESLSQPLQILNSQIVDMNSSNSKNILDDIIASLSILEESILVEEDNEEVLILFSHLKGRTWEVKENICGLTERGSMIESIAEDSSSVVVVLEECTETVVAEGMIEDTRVVIEILEKRSSNSEILESIIPSAEALDEIIHDDKLLKSKSDLSLQERFALQKYVQPLEYIEDQIIECMDNIIAQPTSPENNELKVLLEHLQYNVAVIHQQIIDETHFLEETPKPSFDHLKKCIAVLQNLPIITETPEIETVVSAETSKAILESVYELEKCIAGFCGEKAAEKVTTLSPNIAEQAAVIADRVQELKQRSRFEEGISVISTEDIAKIKELSEPLRRLSECIALAHRFAENGKAEAFNFLLEPLEDIDKLIKNISNEKIKIFLVELEEPLVHAIEIISLEKENSDITNDDVDCLSTFGQYLNNIRDEVISIITNEETGSTENLHEFLIDLQKLLVENETDDKLKFIIESLENVVSRIQLVLKEVVASPLTTDVEVSGDEYNADLPIEDPSRNLLMGNLEKCIDNINSKNTTSPRKQTLLVNLQNALSTRTILEDLKNIPSIECISLLERINSSLITFGEYFDHEIPSTERMKSEIEDVVNNLNSTSSQNEAILKLSGVFTEFQTSLDDILLQEKRFKEVKMECIEKLSETIGILGKQVSSIKFPDEQKTKLIDFHKTICRLQPLIFDLFGNVMDEASLNYIEYIQGAFLEFNEFLENTVSTKMESKSFHERKNELKVLRLESTSLENLKDVVKTISEVSTYIPVILNGLDELFRHQRNCEAIKAIETNLMETLKIVEEMKTPEEQESSQLSEKFEEVNSLIFSEDVFKLEVRTLWQKYYDIIKGYLPNNVSEVSFQGIASEDQFQCLYSQLDNIDLSENIKQLMKCIAKQLREKTSIPVDKTEELSSIATKEDLKLQMMMQLERVKIS</sequence>
<keyword evidence="7" id="KW-1185">Reference proteome</keyword>
<feature type="domain" description="Ig-like" evidence="5">
    <location>
        <begin position="600"/>
        <end position="678"/>
    </location>
</feature>
<feature type="compositionally biased region" description="Polar residues" evidence="4">
    <location>
        <begin position="964"/>
        <end position="979"/>
    </location>
</feature>
<dbReference type="Pfam" id="PF07679">
    <property type="entry name" value="I-set"/>
    <property type="match status" value="7"/>
</dbReference>
<keyword evidence="1" id="KW-0677">Repeat</keyword>
<gene>
    <name evidence="6" type="ORF">WA026_018456</name>
</gene>
<evidence type="ECO:0000256" key="3">
    <source>
        <dbReference type="SAM" id="Coils"/>
    </source>
</evidence>
<dbReference type="InterPro" id="IPR050964">
    <property type="entry name" value="Striated_Muscle_Regulatory"/>
</dbReference>
<dbReference type="InterPro" id="IPR007110">
    <property type="entry name" value="Ig-like_dom"/>
</dbReference>
<evidence type="ECO:0000256" key="2">
    <source>
        <dbReference type="ARBA" id="ARBA00023319"/>
    </source>
</evidence>